<dbReference type="AlphaFoldDB" id="A0A6A6GVN4"/>
<evidence type="ECO:0000313" key="7">
    <source>
        <dbReference type="Proteomes" id="UP000800092"/>
    </source>
</evidence>
<dbReference type="Gene3D" id="2.20.25.10">
    <property type="match status" value="1"/>
</dbReference>
<dbReference type="SUPFAM" id="SSF54001">
    <property type="entry name" value="Cysteine proteinases"/>
    <property type="match status" value="1"/>
</dbReference>
<evidence type="ECO:0000259" key="5">
    <source>
        <dbReference type="SMART" id="SM00460"/>
    </source>
</evidence>
<dbReference type="GO" id="GO:0005829">
    <property type="term" value="C:cytosol"/>
    <property type="evidence" value="ECO:0007669"/>
    <property type="project" value="TreeGrafter"/>
</dbReference>
<feature type="domain" description="Transglutaminase-like" evidence="5">
    <location>
        <begin position="201"/>
        <end position="256"/>
    </location>
</feature>
<evidence type="ECO:0000256" key="4">
    <source>
        <dbReference type="SAM" id="MobiDB-lite"/>
    </source>
</evidence>
<dbReference type="SMART" id="SM00460">
    <property type="entry name" value="TGc"/>
    <property type="match status" value="1"/>
</dbReference>
<accession>A0A6A6GVN4</accession>
<dbReference type="Proteomes" id="UP000800092">
    <property type="component" value="Unassembled WGS sequence"/>
</dbReference>
<sequence>MTELSRRSSQRRTTSPPPHSHHYHSMAPPYAREEPILQDQAPPSYSSLRNLPMIPSPPTDARSIRFRNMLLSLSATPLSWENPGLLDEALRMVPIDRIQTEAEEESMILQAEAESLGKKPEWGYQDCAIKALMKWFKQSFFTWVNNPQCDACFCPTISVGTTAATDDEAARGATRVELYRCSQPECGAFARFPRYSDAFVLLQTRRGRVGEWVSCFGMLCRAMNARVRWVWNSEDHVWLEVYSAHAKRWVHADVCEGVWDRPRLYAEGWRRKLGYCIAFSADGAMDVTRRYCRNPAKYGKERARTPEPCLLHILNEIRSIRRRDMPKQEKFRLEGEDIRERKELQAYVVMAIAAEICKLMPGARADGAQWSDPDAQKAEEARQTGETQYVRAPGQGNRQNPHNPHNPRRDQEGR</sequence>
<evidence type="ECO:0000313" key="6">
    <source>
        <dbReference type="EMBL" id="KAF2229570.1"/>
    </source>
</evidence>
<feature type="region of interest" description="Disordered" evidence="4">
    <location>
        <begin position="365"/>
        <end position="414"/>
    </location>
</feature>
<gene>
    <name evidence="6" type="ORF">EV356DRAFT_455553</name>
</gene>
<dbReference type="PANTHER" id="PTHR12143:SF19">
    <property type="entry name" value="PEPTIDE-N(4)-(N-ACETYL-BETA-GLUCOSAMINYL)ASPARAGINE AMIDASE"/>
    <property type="match status" value="1"/>
</dbReference>
<name>A0A6A6GVN4_VIRVR</name>
<dbReference type="PANTHER" id="PTHR12143">
    <property type="entry name" value="PEPTIDE N-GLYCANASE PNGASE -RELATED"/>
    <property type="match status" value="1"/>
</dbReference>
<organism evidence="6 7">
    <name type="scientific">Viridothelium virens</name>
    <name type="common">Speckled blister lichen</name>
    <name type="synonym">Trypethelium virens</name>
    <dbReference type="NCBI Taxonomy" id="1048519"/>
    <lineage>
        <taxon>Eukaryota</taxon>
        <taxon>Fungi</taxon>
        <taxon>Dikarya</taxon>
        <taxon>Ascomycota</taxon>
        <taxon>Pezizomycotina</taxon>
        <taxon>Dothideomycetes</taxon>
        <taxon>Dothideomycetes incertae sedis</taxon>
        <taxon>Trypetheliales</taxon>
        <taxon>Trypetheliaceae</taxon>
        <taxon>Viridothelium</taxon>
    </lineage>
</organism>
<keyword evidence="3" id="KW-0862">Zinc</keyword>
<proteinExistence type="inferred from homology"/>
<feature type="compositionally biased region" description="Basic and acidic residues" evidence="4">
    <location>
        <begin position="374"/>
        <end position="383"/>
    </location>
</feature>
<dbReference type="EMBL" id="ML991859">
    <property type="protein sequence ID" value="KAF2229570.1"/>
    <property type="molecule type" value="Genomic_DNA"/>
</dbReference>
<dbReference type="InterPro" id="IPR050883">
    <property type="entry name" value="PNGase"/>
</dbReference>
<dbReference type="Pfam" id="PF01841">
    <property type="entry name" value="Transglut_core"/>
    <property type="match status" value="1"/>
</dbReference>
<reference evidence="6" key="1">
    <citation type="journal article" date="2020" name="Stud. Mycol.">
        <title>101 Dothideomycetes genomes: a test case for predicting lifestyles and emergence of pathogens.</title>
        <authorList>
            <person name="Haridas S."/>
            <person name="Albert R."/>
            <person name="Binder M."/>
            <person name="Bloem J."/>
            <person name="Labutti K."/>
            <person name="Salamov A."/>
            <person name="Andreopoulos B."/>
            <person name="Baker S."/>
            <person name="Barry K."/>
            <person name="Bills G."/>
            <person name="Bluhm B."/>
            <person name="Cannon C."/>
            <person name="Castanera R."/>
            <person name="Culley D."/>
            <person name="Daum C."/>
            <person name="Ezra D."/>
            <person name="Gonzalez J."/>
            <person name="Henrissat B."/>
            <person name="Kuo A."/>
            <person name="Liang C."/>
            <person name="Lipzen A."/>
            <person name="Lutzoni F."/>
            <person name="Magnuson J."/>
            <person name="Mondo S."/>
            <person name="Nolan M."/>
            <person name="Ohm R."/>
            <person name="Pangilinan J."/>
            <person name="Park H.-J."/>
            <person name="Ramirez L."/>
            <person name="Alfaro M."/>
            <person name="Sun H."/>
            <person name="Tritt A."/>
            <person name="Yoshinaga Y."/>
            <person name="Zwiers L.-H."/>
            <person name="Turgeon B."/>
            <person name="Goodwin S."/>
            <person name="Spatafora J."/>
            <person name="Crous P."/>
            <person name="Grigoriev I."/>
        </authorList>
    </citation>
    <scope>NUCLEOTIDE SEQUENCE</scope>
    <source>
        <strain evidence="6">Tuck. ex Michener</strain>
    </source>
</reference>
<dbReference type="GO" id="GO:0000224">
    <property type="term" value="F:peptide-N4-(N-acetyl-beta-glucosaminyl)asparagine amidase activity"/>
    <property type="evidence" value="ECO:0007669"/>
    <property type="project" value="TreeGrafter"/>
</dbReference>
<evidence type="ECO:0000256" key="3">
    <source>
        <dbReference type="ARBA" id="ARBA00022833"/>
    </source>
</evidence>
<comment type="similarity">
    <text evidence="1">Belongs to the transglutaminase-like superfamily. PNGase family.</text>
</comment>
<dbReference type="InterPro" id="IPR002931">
    <property type="entry name" value="Transglutaminase-like"/>
</dbReference>
<dbReference type="GO" id="GO:0006516">
    <property type="term" value="P:glycoprotein catabolic process"/>
    <property type="evidence" value="ECO:0007669"/>
    <property type="project" value="TreeGrafter"/>
</dbReference>
<dbReference type="GO" id="GO:0046872">
    <property type="term" value="F:metal ion binding"/>
    <property type="evidence" value="ECO:0007669"/>
    <property type="project" value="UniProtKB-KW"/>
</dbReference>
<keyword evidence="7" id="KW-1185">Reference proteome</keyword>
<dbReference type="GO" id="GO:0005634">
    <property type="term" value="C:nucleus"/>
    <property type="evidence" value="ECO:0007669"/>
    <property type="project" value="TreeGrafter"/>
</dbReference>
<keyword evidence="2" id="KW-0479">Metal-binding</keyword>
<evidence type="ECO:0000256" key="1">
    <source>
        <dbReference type="ARBA" id="ARBA00009390"/>
    </source>
</evidence>
<dbReference type="InterPro" id="IPR038765">
    <property type="entry name" value="Papain-like_cys_pep_sf"/>
</dbReference>
<dbReference type="OrthoDB" id="409136at2759"/>
<evidence type="ECO:0000256" key="2">
    <source>
        <dbReference type="ARBA" id="ARBA00022723"/>
    </source>
</evidence>
<protein>
    <recommendedName>
        <fullName evidence="5">Transglutaminase-like domain-containing protein</fullName>
    </recommendedName>
</protein>
<feature type="region of interest" description="Disordered" evidence="4">
    <location>
        <begin position="1"/>
        <end position="35"/>
    </location>
</feature>
<dbReference type="Gene3D" id="3.10.620.30">
    <property type="match status" value="1"/>
</dbReference>